<dbReference type="AlphaFoldDB" id="A1URB0"/>
<organism evidence="1 2">
    <name type="scientific">Bartonella bacilliformis (strain ATCC 35685 / KC583 / Herrer 020/F12,63)</name>
    <dbReference type="NCBI Taxonomy" id="360095"/>
    <lineage>
        <taxon>Bacteria</taxon>
        <taxon>Pseudomonadati</taxon>
        <taxon>Pseudomonadota</taxon>
        <taxon>Alphaproteobacteria</taxon>
        <taxon>Hyphomicrobiales</taxon>
        <taxon>Bartonellaceae</taxon>
        <taxon>Bartonella</taxon>
    </lineage>
</organism>
<dbReference type="EMBL" id="CP000524">
    <property type="protein sequence ID" value="ABM45044.1"/>
    <property type="molecule type" value="Genomic_DNA"/>
</dbReference>
<dbReference type="KEGG" id="bbk:BARBAKC583_0175"/>
<evidence type="ECO:0000313" key="1">
    <source>
        <dbReference type="EMBL" id="ABM45044.1"/>
    </source>
</evidence>
<name>A1URB0_BARBK</name>
<accession>A1URB0</accession>
<evidence type="ECO:0000313" key="2">
    <source>
        <dbReference type="Proteomes" id="UP000000643"/>
    </source>
</evidence>
<sequence>MLREKFSGVFSQHHQLFVLSSYSSSLFWPVCWIPFFFAPLEQEVEVISRVMAEGYRECMLLLGA</sequence>
<dbReference type="STRING" id="360095.BARBAKC583_0175"/>
<dbReference type="HOGENOM" id="CLU_206997_0_0_5"/>
<proteinExistence type="predicted"/>
<protein>
    <submittedName>
        <fullName evidence="1">Uncharacterized protein</fullName>
    </submittedName>
</protein>
<reference evidence="1 2" key="1">
    <citation type="submission" date="2006-12" db="EMBL/GenBank/DDBJ databases">
        <authorList>
            <person name="Hendrix L."/>
            <person name="Mohamoud Y."/>
            <person name="Radune D."/>
            <person name="Shvartsbeyn A."/>
            <person name="Daugherty S."/>
            <person name="Dodson R."/>
            <person name="Durkin A.S."/>
            <person name="Harkins D."/>
            <person name="Huot H."/>
            <person name="Kothari S.P."/>
            <person name="Madupu R."/>
            <person name="Li J."/>
            <person name="Nelson W.C."/>
            <person name="Shrivastava S."/>
            <person name="Giglio M.G."/>
            <person name="Haft D."/>
            <person name="Selengut J."/>
            <person name="Fraser-Ligget C."/>
            <person name="Seshadri R."/>
        </authorList>
    </citation>
    <scope>NUCLEOTIDE SEQUENCE [LARGE SCALE GENOMIC DNA]</scope>
    <source>
        <strain evidence="2">ATCC 35685 / NCTC 12138 / KC583</strain>
    </source>
</reference>
<gene>
    <name evidence="1" type="ordered locus">BARBAKC583_0175</name>
</gene>
<dbReference type="Proteomes" id="UP000000643">
    <property type="component" value="Chromosome"/>
</dbReference>